<dbReference type="NCBIfam" id="TIGR01962">
    <property type="entry name" value="NuoD"/>
    <property type="match status" value="1"/>
</dbReference>
<dbReference type="PROSITE" id="PS00535">
    <property type="entry name" value="COMPLEX1_49K"/>
    <property type="match status" value="1"/>
</dbReference>
<keyword evidence="6 17" id="KW-0813">Transport</keyword>
<evidence type="ECO:0000256" key="12">
    <source>
        <dbReference type="ARBA" id="ARBA00023075"/>
    </source>
</evidence>
<dbReference type="GO" id="GO:0051539">
    <property type="term" value="F:4 iron, 4 sulfur cluster binding"/>
    <property type="evidence" value="ECO:0007669"/>
    <property type="project" value="UniProtKB-KW"/>
</dbReference>
<comment type="subunit">
    <text evidence="15">NDH-1 is composed of about 13 different subunits. Subunits NuoBCD, E, F, and G constitute the peripheral sector of the complex.</text>
</comment>
<comment type="subunit">
    <text evidence="17">NDH-1 is composed of 14 different subunits. Subunits NuoB, C, D, E, F, and G constitute the peripheral sector of the complex.</text>
</comment>
<dbReference type="HAMAP" id="MF_01358">
    <property type="entry name" value="NDH1_NuoD"/>
    <property type="match status" value="1"/>
</dbReference>
<evidence type="ECO:0000256" key="4">
    <source>
        <dbReference type="ARBA" id="ARBA00008265"/>
    </source>
</evidence>
<comment type="similarity">
    <text evidence="5">In the C-terminal section; belongs to the complex I 49 kDa subunit family.</text>
</comment>
<dbReference type="PROSITE" id="PS00542">
    <property type="entry name" value="COMPLEX1_30K"/>
    <property type="match status" value="1"/>
</dbReference>
<dbReference type="InterPro" id="IPR001268">
    <property type="entry name" value="NADH_UbQ_OxRdtase_30kDa_su"/>
</dbReference>
<evidence type="ECO:0000256" key="16">
    <source>
        <dbReference type="ARBA" id="ARBA00047712"/>
    </source>
</evidence>
<evidence type="ECO:0000256" key="5">
    <source>
        <dbReference type="ARBA" id="ARBA00010019"/>
    </source>
</evidence>
<dbReference type="HAMAP" id="MF_01357">
    <property type="entry name" value="NDH1_NuoC"/>
    <property type="match status" value="1"/>
</dbReference>
<accession>A0A0M4D9G0</accession>
<evidence type="ECO:0000313" key="24">
    <source>
        <dbReference type="EMBL" id="ALC18122.1"/>
    </source>
</evidence>
<dbReference type="GO" id="GO:0048038">
    <property type="term" value="F:quinone binding"/>
    <property type="evidence" value="ECO:0007669"/>
    <property type="project" value="UniProtKB-KW"/>
</dbReference>
<evidence type="ECO:0000256" key="20">
    <source>
        <dbReference type="SAM" id="MobiDB-lite"/>
    </source>
</evidence>
<organism evidence="24 25">
    <name type="scientific">Desulfuromonas soudanensis</name>
    <dbReference type="NCBI Taxonomy" id="1603606"/>
    <lineage>
        <taxon>Bacteria</taxon>
        <taxon>Pseudomonadati</taxon>
        <taxon>Thermodesulfobacteriota</taxon>
        <taxon>Desulfuromonadia</taxon>
        <taxon>Desulfuromonadales</taxon>
        <taxon>Desulfuromonadaceae</taxon>
        <taxon>Desulfuromonas</taxon>
    </lineage>
</organism>
<dbReference type="NCBIfam" id="TIGR01957">
    <property type="entry name" value="nuoB_fam"/>
    <property type="match status" value="1"/>
</dbReference>
<dbReference type="InterPro" id="IPR029014">
    <property type="entry name" value="NiFe-Hase_large"/>
</dbReference>
<keyword evidence="10 17" id="KW-1278">Translocase</keyword>
<dbReference type="NCBIfam" id="NF009808">
    <property type="entry name" value="PRK13292.1"/>
    <property type="match status" value="1"/>
</dbReference>
<dbReference type="NCBIfam" id="NF004739">
    <property type="entry name" value="PRK06075.1"/>
    <property type="match status" value="1"/>
</dbReference>
<evidence type="ECO:0000256" key="10">
    <source>
        <dbReference type="ARBA" id="ARBA00022967"/>
    </source>
</evidence>
<evidence type="ECO:0000313" key="25">
    <source>
        <dbReference type="Proteomes" id="UP000057158"/>
    </source>
</evidence>
<dbReference type="KEGG" id="des:DSOUD_3405"/>
<evidence type="ECO:0000256" key="7">
    <source>
        <dbReference type="ARBA" id="ARBA00022475"/>
    </source>
</evidence>
<keyword evidence="9 17" id="KW-0874">Quinone</keyword>
<keyword evidence="8" id="KW-0997">Cell inner membrane</keyword>
<dbReference type="FunFam" id="3.40.50.12280:FF:000002">
    <property type="entry name" value="NADH-quinone oxidoreductase subunit B"/>
    <property type="match status" value="1"/>
</dbReference>
<feature type="domain" description="NADH-quinone oxidoreductase subunit D" evidence="22">
    <location>
        <begin position="525"/>
        <end position="795"/>
    </location>
</feature>
<dbReference type="Gene3D" id="3.40.50.12280">
    <property type="match status" value="1"/>
</dbReference>
<evidence type="ECO:0000256" key="19">
    <source>
        <dbReference type="HAMAP-Rule" id="MF_01358"/>
    </source>
</evidence>
<name>A0A0M4D9G0_9BACT</name>
<dbReference type="InterPro" id="IPR020396">
    <property type="entry name" value="NADH_UbQ_OxRdtase_CS"/>
</dbReference>
<dbReference type="SUPFAM" id="SSF56770">
    <property type="entry name" value="HydA/Nqo6-like"/>
    <property type="match status" value="1"/>
</dbReference>
<dbReference type="InterPro" id="IPR022885">
    <property type="entry name" value="NDH1_su_D/H"/>
</dbReference>
<dbReference type="Pfam" id="PF00329">
    <property type="entry name" value="Complex1_30kDa"/>
    <property type="match status" value="1"/>
</dbReference>
<evidence type="ECO:0000259" key="23">
    <source>
        <dbReference type="Pfam" id="PF01058"/>
    </source>
</evidence>
<dbReference type="HAMAP" id="MF_01356">
    <property type="entry name" value="NDH1_NuoB"/>
    <property type="match status" value="1"/>
</dbReference>
<dbReference type="InterPro" id="IPR037232">
    <property type="entry name" value="NADH_quin_OxRdtase_su_C/D-like"/>
</dbReference>
<dbReference type="InterPro" id="IPR006137">
    <property type="entry name" value="NADH_UbQ_OxRdtase-like_20kDa"/>
</dbReference>
<feature type="binding site" evidence="17">
    <location>
        <position position="101"/>
    </location>
    <ligand>
        <name>[4Fe-4S] cluster</name>
        <dbReference type="ChEBI" id="CHEBI:49883"/>
    </ligand>
</feature>
<comment type="subcellular location">
    <subcellularLocation>
        <location evidence="2">Cell inner membrane</location>
        <topology evidence="2">Peripheral membrane protein</topology>
        <orientation evidence="2">Cytoplasmic side</orientation>
    </subcellularLocation>
    <subcellularLocation>
        <location evidence="17">Cell membrane</location>
        <topology evidence="17">Peripheral membrane protein</topology>
        <orientation evidence="17">Cytoplasmic side</orientation>
    </subcellularLocation>
</comment>
<keyword evidence="12 17" id="KW-0830">Ubiquinone</keyword>
<evidence type="ECO:0000256" key="13">
    <source>
        <dbReference type="ARBA" id="ARBA00023136"/>
    </source>
</evidence>
<evidence type="ECO:0000256" key="6">
    <source>
        <dbReference type="ARBA" id="ARBA00022448"/>
    </source>
</evidence>
<dbReference type="InterPro" id="IPR006138">
    <property type="entry name" value="NADH_UQ_OxRdtase_20Kd_su"/>
</dbReference>
<dbReference type="GO" id="GO:0005886">
    <property type="term" value="C:plasma membrane"/>
    <property type="evidence" value="ECO:0007669"/>
    <property type="project" value="UniProtKB-SubCell"/>
</dbReference>
<evidence type="ECO:0000256" key="15">
    <source>
        <dbReference type="ARBA" id="ARBA00025957"/>
    </source>
</evidence>
<reference evidence="24 25" key="1">
    <citation type="submission" date="2015-07" db="EMBL/GenBank/DDBJ databases">
        <title>Isolation and Genomic Characterization of a Novel Halophilic Metal-Reducing Deltaproteobacterium from the Deep Subsurface.</title>
        <authorList>
            <person name="Badalamenti J.P."/>
            <person name="Summers Z.M."/>
            <person name="Gralnick J.A."/>
            <person name="Bond D.R."/>
        </authorList>
    </citation>
    <scope>NUCLEOTIDE SEQUENCE [LARGE SCALE GENOMIC DNA]</scope>
    <source>
        <strain evidence="24 25">WTL</strain>
    </source>
</reference>
<feature type="compositionally biased region" description="Polar residues" evidence="20">
    <location>
        <begin position="193"/>
        <end position="207"/>
    </location>
</feature>
<comment type="similarity">
    <text evidence="3">In the N-terminal section; belongs to the complex I 20 kDa subunit family.</text>
</comment>
<gene>
    <name evidence="24" type="primary">nuoB-2</name>
    <name evidence="17" type="synonym">nuoB</name>
    <name evidence="18" type="synonym">nuoC</name>
    <name evidence="19" type="synonym">nuoD</name>
    <name evidence="24" type="ORF">DSOUD_3405</name>
</gene>
<dbReference type="STRING" id="1603606.DSOUD_3405"/>
<dbReference type="NCBIfam" id="NF005012">
    <property type="entry name" value="PRK06411.1"/>
    <property type="match status" value="1"/>
</dbReference>
<comment type="cofactor">
    <cofactor evidence="17">
        <name>[4Fe-4S] cluster</name>
        <dbReference type="ChEBI" id="CHEBI:49883"/>
    </cofactor>
    <text evidence="17">Binds 1 [4Fe-4S] cluster.</text>
</comment>
<comment type="function">
    <text evidence="1 17">NDH-1 shuttles electrons from NADH, via FMN and iron-sulfur (Fe-S) centers, to quinones in the respiratory chain. The immediate electron acceptor for the enzyme in this species is believed to be ubiquinone. Couples the redox reaction to proton translocation (for every two electrons transferred, four hydrogen ions are translocated across the cytoplasmic membrane), and thus conserves the redox energy in a proton gradient.</text>
</comment>
<dbReference type="GO" id="GO:0051287">
    <property type="term" value="F:NAD binding"/>
    <property type="evidence" value="ECO:0007669"/>
    <property type="project" value="InterPro"/>
</dbReference>
<dbReference type="InterPro" id="IPR010218">
    <property type="entry name" value="NADH_DH_suC"/>
</dbReference>
<dbReference type="GO" id="GO:0008137">
    <property type="term" value="F:NADH dehydrogenase (ubiquinone) activity"/>
    <property type="evidence" value="ECO:0007669"/>
    <property type="project" value="InterPro"/>
</dbReference>
<evidence type="ECO:0000259" key="21">
    <source>
        <dbReference type="Pfam" id="PF00329"/>
    </source>
</evidence>
<evidence type="ECO:0000256" key="8">
    <source>
        <dbReference type="ARBA" id="ARBA00022519"/>
    </source>
</evidence>
<dbReference type="InterPro" id="IPR001135">
    <property type="entry name" value="NADH_Q_OxRdtase_suD"/>
</dbReference>
<feature type="binding site" evidence="17">
    <location>
        <position position="36"/>
    </location>
    <ligand>
        <name>[4Fe-4S] cluster</name>
        <dbReference type="ChEBI" id="CHEBI:49883"/>
    </ligand>
</feature>
<feature type="region of interest" description="Disordered" evidence="20">
    <location>
        <begin position="177"/>
        <end position="209"/>
    </location>
</feature>
<dbReference type="PANTHER" id="PTHR11993">
    <property type="entry name" value="NADH-UBIQUINONE OXIDOREDUCTASE 49 KDA SUBUNIT"/>
    <property type="match status" value="1"/>
</dbReference>
<evidence type="ECO:0000256" key="2">
    <source>
        <dbReference type="ARBA" id="ARBA00004515"/>
    </source>
</evidence>
<dbReference type="Gene3D" id="3.30.460.80">
    <property type="entry name" value="NADH:ubiquinone oxidoreductase, 30kDa subunit"/>
    <property type="match status" value="1"/>
</dbReference>
<evidence type="ECO:0000256" key="9">
    <source>
        <dbReference type="ARBA" id="ARBA00022719"/>
    </source>
</evidence>
<dbReference type="Pfam" id="PF00346">
    <property type="entry name" value="Complex1_49kDa"/>
    <property type="match status" value="1"/>
</dbReference>
<comment type="similarity">
    <text evidence="19">Belongs to the complex I 49 kDa subunit family.</text>
</comment>
<sequence>MSEEIPPNVILASLDDAINWGRKNSLWPMFFGLSCCFVEMMSSMTPRFDLARFGAEVLRGTPREADLMVISGTPFKKMGPTILRLYEQMANPKWVISMGSCSNSGGMYDTYSVIQGVNQLLPVDVYIPGCPPRPEAFMQGLILLQEKIAAEERPARKVFGLPGGSEGTTVPVLVDGLSKSRDTRGPGYGNAPSRGTSLQQPDFSGSRSPLIWTPPQPRIAFPSSTNELRRALAKRFGKKVTEDPEGRDMPTFLCDAATAPELLAFLKNEAPRRFRRLEDLTAVDESTRAVPPGHDYTLVYHLLSFDDPGYLRVKVPLSGESPEARSITALWPSADWYEREVFDMFGIRFAGHPDLRRILMPDSWPGHPLRKSHPSRATEMPPYTAATAATMIPRGGNSFFKGALLEEGAGTMILNLGPHHPGTHGVLRLVLKLNGEEIVDIDADIGYHHRAAEKMGERQHWNQYIPYTDRIDYLSGILNNMAYLQSVETLMGVEVPPRARTIRILLGELFRIANHLVWLGTFAHDVGAMTPVFYAFESREKIFDIIEAVTGGRMHPAWLRIGGVPLDLPENWKALVDTFTGTFAARIDEFDKLLTDGPIFRARTEGIGVLSLDEAIDLGISGPNLRACGIAWDLRRSLPYGGYEDFDFDVATAEGGDSFARYRVRLEEMRQSLKIVRQASEKMPPGRWMTDDYRYAYPERRAGLQDIESLIHHFVNVSRGPTAPKGECYRAIESAKGECGYYAVSDGTSIPYRMRIRTPSFPHLQALPKMTRGWLVADLITILGSIDFVLADLDR</sequence>
<dbReference type="PATRIC" id="fig|1603606.3.peg.3664"/>
<comment type="similarity">
    <text evidence="4">In the central section; belongs to the complex I 30 kDa subunit family.</text>
</comment>
<dbReference type="GO" id="GO:0005506">
    <property type="term" value="F:iron ion binding"/>
    <property type="evidence" value="ECO:0007669"/>
    <property type="project" value="UniProtKB-UniRule"/>
</dbReference>
<keyword evidence="17" id="KW-0411">Iron-sulfur</keyword>
<evidence type="ECO:0000256" key="14">
    <source>
        <dbReference type="ARBA" id="ARBA00023268"/>
    </source>
</evidence>
<feature type="domain" description="NADH:ubiquinone oxidoreductase 30kDa subunit" evidence="21">
    <location>
        <begin position="254"/>
        <end position="378"/>
    </location>
</feature>
<evidence type="ECO:0000259" key="22">
    <source>
        <dbReference type="Pfam" id="PF00346"/>
    </source>
</evidence>
<feature type="binding site" evidence="17">
    <location>
        <position position="130"/>
    </location>
    <ligand>
        <name>[4Fe-4S] cluster</name>
        <dbReference type="ChEBI" id="CHEBI:49883"/>
    </ligand>
</feature>
<keyword evidence="17" id="KW-0408">Iron</keyword>
<comment type="similarity">
    <text evidence="17">Belongs to the complex I 20 kDa subunit family.</text>
</comment>
<evidence type="ECO:0000256" key="18">
    <source>
        <dbReference type="HAMAP-Rule" id="MF_01357"/>
    </source>
</evidence>
<keyword evidence="13 17" id="KW-0472">Membrane</keyword>
<protein>
    <recommendedName>
        <fullName evidence="17 18">Multifunctional fusion protein</fullName>
    </recommendedName>
    <domain>
        <recommendedName>
            <fullName evidence="17">NADH-quinone oxidoreductase subunit B</fullName>
            <ecNumber evidence="17">7.1.1.-</ecNumber>
        </recommendedName>
        <alternativeName>
            <fullName evidence="17">NADH dehydrogenase I subunit B</fullName>
        </alternativeName>
        <alternativeName>
            <fullName evidence="17">NDH-1 subunit B</fullName>
        </alternativeName>
    </domain>
    <domain>
        <recommendedName>
            <fullName evidence="18">NADH-quinone oxidoreductase subunit C</fullName>
        </recommendedName>
        <alternativeName>
            <fullName evidence="18">NADH dehydrogenase I subunit C</fullName>
        </alternativeName>
        <alternativeName>
            <fullName evidence="18">NDH-1 subunit C</fullName>
        </alternativeName>
    </domain>
    <domain>
        <recommendedName>
            <fullName evidence="19">NADH-quinone oxidoreductase subunit D</fullName>
        </recommendedName>
        <alternativeName>
            <fullName evidence="19">NADH dehydrogenase I subunit D</fullName>
        </alternativeName>
        <alternativeName>
            <fullName evidence="19">NDH-1 subunit D</fullName>
        </alternativeName>
    </domain>
</protein>
<comment type="catalytic activity">
    <reaction evidence="16 17">
        <text>a quinone + NADH + 5 H(+)(in) = a quinol + NAD(+) + 4 H(+)(out)</text>
        <dbReference type="Rhea" id="RHEA:57888"/>
        <dbReference type="ChEBI" id="CHEBI:15378"/>
        <dbReference type="ChEBI" id="CHEBI:24646"/>
        <dbReference type="ChEBI" id="CHEBI:57540"/>
        <dbReference type="ChEBI" id="CHEBI:57945"/>
        <dbReference type="ChEBI" id="CHEBI:132124"/>
    </reaction>
</comment>
<proteinExistence type="inferred from homology"/>
<evidence type="ECO:0000256" key="17">
    <source>
        <dbReference type="HAMAP-Rule" id="MF_01356"/>
    </source>
</evidence>
<dbReference type="InterPro" id="IPR014029">
    <property type="entry name" value="NADH_UbQ_OxRdtase_49kDa_CS"/>
</dbReference>
<dbReference type="GO" id="GO:0050136">
    <property type="term" value="F:NADH dehydrogenase (quinone) (non-electrogenic) activity"/>
    <property type="evidence" value="ECO:0007669"/>
    <property type="project" value="UniProtKB-UniRule"/>
</dbReference>
<dbReference type="Proteomes" id="UP000057158">
    <property type="component" value="Chromosome"/>
</dbReference>
<evidence type="ECO:0000256" key="11">
    <source>
        <dbReference type="ARBA" id="ARBA00023027"/>
    </source>
</evidence>
<evidence type="ECO:0000256" key="1">
    <source>
        <dbReference type="ARBA" id="ARBA00002378"/>
    </source>
</evidence>
<keyword evidence="25" id="KW-1185">Reference proteome</keyword>
<dbReference type="EC" id="7.1.1.-" evidence="17"/>
<feature type="binding site" evidence="17">
    <location>
        <position position="35"/>
    </location>
    <ligand>
        <name>[4Fe-4S] cluster</name>
        <dbReference type="ChEBI" id="CHEBI:49883"/>
    </ligand>
</feature>
<dbReference type="SUPFAM" id="SSF56762">
    <property type="entry name" value="HydB/Nqo4-like"/>
    <property type="match status" value="1"/>
</dbReference>
<keyword evidence="7 17" id="KW-1003">Cell membrane</keyword>
<keyword evidence="14" id="KW-0511">Multifunctional enzyme</keyword>
<dbReference type="EMBL" id="CP010802">
    <property type="protein sequence ID" value="ALC18122.1"/>
    <property type="molecule type" value="Genomic_DNA"/>
</dbReference>
<keyword evidence="11 17" id="KW-0520">NAD</keyword>
<dbReference type="SUPFAM" id="SSF143243">
    <property type="entry name" value="Nqo5-like"/>
    <property type="match status" value="1"/>
</dbReference>
<comment type="similarity">
    <text evidence="18">Belongs to the complex I 30 kDa subunit family.</text>
</comment>
<keyword evidence="17" id="KW-0004">4Fe-4S</keyword>
<dbReference type="Pfam" id="PF01058">
    <property type="entry name" value="Oxidored_q6"/>
    <property type="match status" value="1"/>
</dbReference>
<feature type="domain" description="NADH:ubiquinone oxidoreductase-like 20kDa subunit" evidence="23">
    <location>
        <begin position="35"/>
        <end position="142"/>
    </location>
</feature>
<dbReference type="RefSeq" id="WP_053552068.1">
    <property type="nucleotide sequence ID" value="NZ_CP010802.1"/>
</dbReference>
<dbReference type="OrthoDB" id="9801496at2"/>
<dbReference type="AlphaFoldDB" id="A0A0M4D9G0"/>
<keyword evidence="17" id="KW-0479">Metal-binding</keyword>
<evidence type="ECO:0000256" key="3">
    <source>
        <dbReference type="ARBA" id="ARBA00006408"/>
    </source>
</evidence>
<dbReference type="PANTHER" id="PTHR11993:SF45">
    <property type="entry name" value="NADH-QUINONE OXIDOREDUCTASE SUBUNIT C_D"/>
    <property type="match status" value="1"/>
</dbReference>
<dbReference type="Gene3D" id="1.10.645.10">
    <property type="entry name" value="Cytochrome-c3 Hydrogenase, chain B"/>
    <property type="match status" value="1"/>
</dbReference>